<keyword evidence="1" id="KW-1133">Transmembrane helix</keyword>
<proteinExistence type="predicted"/>
<evidence type="ECO:0000256" key="1">
    <source>
        <dbReference type="SAM" id="Phobius"/>
    </source>
</evidence>
<feature type="transmembrane region" description="Helical" evidence="1">
    <location>
        <begin position="20"/>
        <end position="41"/>
    </location>
</feature>
<reference evidence="2 3" key="1">
    <citation type="submission" date="2019-05" db="EMBL/GenBank/DDBJ databases">
        <title>Another draft genome of Portunus trituberculatus and its Hox gene families provides insights of decapod evolution.</title>
        <authorList>
            <person name="Jeong J.-H."/>
            <person name="Song I."/>
            <person name="Kim S."/>
            <person name="Choi T."/>
            <person name="Kim D."/>
            <person name="Ryu S."/>
            <person name="Kim W."/>
        </authorList>
    </citation>
    <scope>NUCLEOTIDE SEQUENCE [LARGE SCALE GENOMIC DNA]</scope>
    <source>
        <tissue evidence="2">Muscle</tissue>
    </source>
</reference>
<name>A0A5B7KNJ5_PORTR</name>
<organism evidence="2 3">
    <name type="scientific">Portunus trituberculatus</name>
    <name type="common">Swimming crab</name>
    <name type="synonym">Neptunus trituberculatus</name>
    <dbReference type="NCBI Taxonomy" id="210409"/>
    <lineage>
        <taxon>Eukaryota</taxon>
        <taxon>Metazoa</taxon>
        <taxon>Ecdysozoa</taxon>
        <taxon>Arthropoda</taxon>
        <taxon>Crustacea</taxon>
        <taxon>Multicrustacea</taxon>
        <taxon>Malacostraca</taxon>
        <taxon>Eumalacostraca</taxon>
        <taxon>Eucarida</taxon>
        <taxon>Decapoda</taxon>
        <taxon>Pleocyemata</taxon>
        <taxon>Brachyura</taxon>
        <taxon>Eubrachyura</taxon>
        <taxon>Portunoidea</taxon>
        <taxon>Portunidae</taxon>
        <taxon>Portuninae</taxon>
        <taxon>Portunus</taxon>
    </lineage>
</organism>
<sequence>MVLLPSCTLLTPPPTANCNTASLHCPALSITSISLFILFLYS</sequence>
<evidence type="ECO:0000313" key="3">
    <source>
        <dbReference type="Proteomes" id="UP000324222"/>
    </source>
</evidence>
<protein>
    <submittedName>
        <fullName evidence="2">Uncharacterized protein</fullName>
    </submittedName>
</protein>
<dbReference type="Proteomes" id="UP000324222">
    <property type="component" value="Unassembled WGS sequence"/>
</dbReference>
<dbReference type="EMBL" id="VSRR010154377">
    <property type="protein sequence ID" value="MPD07028.1"/>
    <property type="molecule type" value="Genomic_DNA"/>
</dbReference>
<gene>
    <name evidence="2" type="ORF">E2C01_102868</name>
</gene>
<keyword evidence="1" id="KW-0472">Membrane</keyword>
<comment type="caution">
    <text evidence="2">The sequence shown here is derived from an EMBL/GenBank/DDBJ whole genome shotgun (WGS) entry which is preliminary data.</text>
</comment>
<accession>A0A5B7KNJ5</accession>
<keyword evidence="3" id="KW-1185">Reference proteome</keyword>
<dbReference type="AlphaFoldDB" id="A0A5B7KNJ5"/>
<keyword evidence="1" id="KW-0812">Transmembrane</keyword>
<evidence type="ECO:0000313" key="2">
    <source>
        <dbReference type="EMBL" id="MPD07028.1"/>
    </source>
</evidence>